<sequence length="42" mass="5062">MKKKKPQRSPEKRRYSEEFILCVVILIFGAFTLLLEFLTEKM</sequence>
<feature type="transmembrane region" description="Helical" evidence="1">
    <location>
        <begin position="20"/>
        <end position="39"/>
    </location>
</feature>
<evidence type="ECO:0000256" key="1">
    <source>
        <dbReference type="SAM" id="Phobius"/>
    </source>
</evidence>
<dbReference type="EMBL" id="BK015721">
    <property type="protein sequence ID" value="DAE21938.1"/>
    <property type="molecule type" value="Genomic_DNA"/>
</dbReference>
<keyword evidence="1" id="KW-0812">Transmembrane</keyword>
<keyword evidence="1" id="KW-0472">Membrane</keyword>
<organism evidence="2">
    <name type="scientific">Siphoviridae sp. ctOWj17</name>
    <dbReference type="NCBI Taxonomy" id="2826312"/>
    <lineage>
        <taxon>Viruses</taxon>
        <taxon>Duplodnaviria</taxon>
        <taxon>Heunggongvirae</taxon>
        <taxon>Uroviricota</taxon>
        <taxon>Caudoviricetes</taxon>
    </lineage>
</organism>
<proteinExistence type="predicted"/>
<protein>
    <submittedName>
        <fullName evidence="2">Uncharacterized protein</fullName>
    </submittedName>
</protein>
<name>A0A8S5QSK7_9CAUD</name>
<accession>A0A8S5QSK7</accession>
<evidence type="ECO:0000313" key="2">
    <source>
        <dbReference type="EMBL" id="DAE21938.1"/>
    </source>
</evidence>
<reference evidence="2" key="1">
    <citation type="journal article" date="2021" name="Proc. Natl. Acad. Sci. U.S.A.">
        <title>A Catalog of Tens of Thousands of Viruses from Human Metagenomes Reveals Hidden Associations with Chronic Diseases.</title>
        <authorList>
            <person name="Tisza M.J."/>
            <person name="Buck C.B."/>
        </authorList>
    </citation>
    <scope>NUCLEOTIDE SEQUENCE</scope>
    <source>
        <strain evidence="2">CtOWj17</strain>
    </source>
</reference>
<keyword evidence="1" id="KW-1133">Transmembrane helix</keyword>